<feature type="disulfide bond" evidence="2">
    <location>
        <begin position="574"/>
        <end position="628"/>
    </location>
</feature>
<sequence length="661" mass="73342">MTPVKVSESEDECCPKYICVKGTTPSPTCDEPLMPECGYGQELKITTSISGCREYICVCVPLEKCEPLIGPVTLEAELDGDRYDPGMTFEVDQSGCCPKMIPKCDKSLCSPPPKCPVHHTVVELPTEESKCCPDYSCSPPGEVCMYKSEFASEEELEAGTAWPIVSFKKLGEKWHDGPCKECTCVEEEEEDYRKGTKTWGGKVKGGGHLNKVFRASCETVRCPSAEENPDSKDYVLKEVPVKGVCCPEIVRTACQDEGKIYQVGKEWSQPGEHCISHQCVLSTNASLVIKQFKIRQCEKECDEGWEYQEPPPGSEKCCGQCKQVACMFGGKLHPIGSSWLSSDKCTTYYCREVDGIVQTQSIDVNCPREDRLYEDFKVEVLPIEGSCCNRTYKVACLIGEHELKEGETFVVSKCKKVFCALGDDEELSKQEVIETCNKDCQKGWEYIEPVLDSEKCCGECKQVACITEDNKLIPPGTKWTTDDGCTSHICEQKGEQLQITSFEEKCPSVDDCPPENIIFDKCCKRCNATEKCPPQGICAPVDVDPDLTKGVVDENKDFHGRCLNPDPVPGFKECKGNCHSSTFFDLRTLTHQSNCKCCQATTTKSITVKVVCEDGYYYERKVTTPTGCACNNCESPENIKSHIKSGTKTGYKPLILKDADA</sequence>
<dbReference type="SMART" id="SM00214">
    <property type="entry name" value="VWC"/>
    <property type="match status" value="3"/>
</dbReference>
<dbReference type="Proteomes" id="UP000792457">
    <property type="component" value="Unassembled WGS sequence"/>
</dbReference>
<dbReference type="SUPFAM" id="SSF57603">
    <property type="entry name" value="FnI-like domain"/>
    <property type="match status" value="1"/>
</dbReference>
<evidence type="ECO:0000256" key="1">
    <source>
        <dbReference type="ARBA" id="ARBA00023157"/>
    </source>
</evidence>
<name>A0A8K0PBK9_LADFU</name>
<feature type="disulfide bond" evidence="2">
    <location>
        <begin position="578"/>
        <end position="630"/>
    </location>
</feature>
<keyword evidence="5" id="KW-1185">Reference proteome</keyword>
<dbReference type="InterPro" id="IPR006207">
    <property type="entry name" value="Cys_knot_C"/>
</dbReference>
<evidence type="ECO:0000259" key="3">
    <source>
        <dbReference type="PROSITE" id="PS01225"/>
    </source>
</evidence>
<evidence type="ECO:0000256" key="2">
    <source>
        <dbReference type="PROSITE-ProRule" id="PRU00039"/>
    </source>
</evidence>
<accession>A0A8K0PBK9</accession>
<dbReference type="OrthoDB" id="6262482at2759"/>
<protein>
    <recommendedName>
        <fullName evidence="3">CTCK domain-containing protein</fullName>
    </recommendedName>
</protein>
<dbReference type="PROSITE" id="PS01225">
    <property type="entry name" value="CTCK_2"/>
    <property type="match status" value="1"/>
</dbReference>
<proteinExistence type="predicted"/>
<dbReference type="AlphaFoldDB" id="A0A8K0PBK9"/>
<dbReference type="InterPro" id="IPR001007">
    <property type="entry name" value="VWF_dom"/>
</dbReference>
<reference evidence="4" key="2">
    <citation type="submission" date="2017-10" db="EMBL/GenBank/DDBJ databases">
        <title>Ladona fulva Genome sequencing and assembly.</title>
        <authorList>
            <person name="Murali S."/>
            <person name="Richards S."/>
            <person name="Bandaranaike D."/>
            <person name="Bellair M."/>
            <person name="Blankenburg K."/>
            <person name="Chao H."/>
            <person name="Dinh H."/>
            <person name="Doddapaneni H."/>
            <person name="Dugan-Rocha S."/>
            <person name="Elkadiri S."/>
            <person name="Gnanaolivu R."/>
            <person name="Hernandez B."/>
            <person name="Skinner E."/>
            <person name="Javaid M."/>
            <person name="Lee S."/>
            <person name="Li M."/>
            <person name="Ming W."/>
            <person name="Munidasa M."/>
            <person name="Muniz J."/>
            <person name="Nguyen L."/>
            <person name="Hughes D."/>
            <person name="Osuji N."/>
            <person name="Pu L.-L."/>
            <person name="Puazo M."/>
            <person name="Qu C."/>
            <person name="Quiroz J."/>
            <person name="Raj R."/>
            <person name="Weissenberger G."/>
            <person name="Xin Y."/>
            <person name="Zou X."/>
            <person name="Han Y."/>
            <person name="Worley K."/>
            <person name="Muzny D."/>
            <person name="Gibbs R."/>
        </authorList>
    </citation>
    <scope>NUCLEOTIDE SEQUENCE</scope>
    <source>
        <strain evidence="4">Sampled in the wild</strain>
    </source>
</reference>
<keyword evidence="1 2" id="KW-1015">Disulfide bond</keyword>
<feature type="domain" description="CTCK" evidence="3">
    <location>
        <begin position="574"/>
        <end position="634"/>
    </location>
</feature>
<organism evidence="4 5">
    <name type="scientific">Ladona fulva</name>
    <name type="common">Scarce chaser dragonfly</name>
    <name type="synonym">Libellula fulva</name>
    <dbReference type="NCBI Taxonomy" id="123851"/>
    <lineage>
        <taxon>Eukaryota</taxon>
        <taxon>Metazoa</taxon>
        <taxon>Ecdysozoa</taxon>
        <taxon>Arthropoda</taxon>
        <taxon>Hexapoda</taxon>
        <taxon>Insecta</taxon>
        <taxon>Pterygota</taxon>
        <taxon>Palaeoptera</taxon>
        <taxon>Odonata</taxon>
        <taxon>Epiprocta</taxon>
        <taxon>Anisoptera</taxon>
        <taxon>Libelluloidea</taxon>
        <taxon>Libellulidae</taxon>
        <taxon>Ladona</taxon>
    </lineage>
</organism>
<comment type="caution">
    <text evidence="4">The sequence shown here is derived from an EMBL/GenBank/DDBJ whole genome shotgun (WGS) entry which is preliminary data.</text>
</comment>
<reference evidence="4" key="1">
    <citation type="submission" date="2013-04" db="EMBL/GenBank/DDBJ databases">
        <authorList>
            <person name="Qu J."/>
            <person name="Murali S.C."/>
            <person name="Bandaranaike D."/>
            <person name="Bellair M."/>
            <person name="Blankenburg K."/>
            <person name="Chao H."/>
            <person name="Dinh H."/>
            <person name="Doddapaneni H."/>
            <person name="Downs B."/>
            <person name="Dugan-Rocha S."/>
            <person name="Elkadiri S."/>
            <person name="Gnanaolivu R.D."/>
            <person name="Hernandez B."/>
            <person name="Javaid M."/>
            <person name="Jayaseelan J.C."/>
            <person name="Lee S."/>
            <person name="Li M."/>
            <person name="Ming W."/>
            <person name="Munidasa M."/>
            <person name="Muniz J."/>
            <person name="Nguyen L."/>
            <person name="Ongeri F."/>
            <person name="Osuji N."/>
            <person name="Pu L.-L."/>
            <person name="Puazo M."/>
            <person name="Qu C."/>
            <person name="Quiroz J."/>
            <person name="Raj R."/>
            <person name="Weissenberger G."/>
            <person name="Xin Y."/>
            <person name="Zou X."/>
            <person name="Han Y."/>
            <person name="Richards S."/>
            <person name="Worley K."/>
            <person name="Muzny D."/>
            <person name="Gibbs R."/>
        </authorList>
    </citation>
    <scope>NUCLEOTIDE SEQUENCE</scope>
    <source>
        <strain evidence="4">Sampled in the wild</strain>
    </source>
</reference>
<dbReference type="EMBL" id="KZ309469">
    <property type="protein sequence ID" value="KAG8238938.1"/>
    <property type="molecule type" value="Genomic_DNA"/>
</dbReference>
<evidence type="ECO:0000313" key="4">
    <source>
        <dbReference type="EMBL" id="KAG8238938.1"/>
    </source>
</evidence>
<dbReference type="PROSITE" id="PS01185">
    <property type="entry name" value="CTCK_1"/>
    <property type="match status" value="1"/>
</dbReference>
<evidence type="ECO:0000313" key="5">
    <source>
        <dbReference type="Proteomes" id="UP000792457"/>
    </source>
</evidence>
<comment type="caution">
    <text evidence="2">Lacks conserved residue(s) required for the propagation of feature annotation.</text>
</comment>
<gene>
    <name evidence="4" type="ORF">J437_LFUL000776</name>
</gene>